<dbReference type="AlphaFoldDB" id="K0S8I8"/>
<name>K0S8I8_THAOC</name>
<comment type="caution">
    <text evidence="2">The sequence shown here is derived from an EMBL/GenBank/DDBJ whole genome shotgun (WGS) entry which is preliminary data.</text>
</comment>
<reference evidence="2 3" key="1">
    <citation type="journal article" date="2012" name="Genome Biol.">
        <title>Genome and low-iron response of an oceanic diatom adapted to chronic iron limitation.</title>
        <authorList>
            <person name="Lommer M."/>
            <person name="Specht M."/>
            <person name="Roy A.S."/>
            <person name="Kraemer L."/>
            <person name="Andreson R."/>
            <person name="Gutowska M.A."/>
            <person name="Wolf J."/>
            <person name="Bergner S.V."/>
            <person name="Schilhabel M.B."/>
            <person name="Klostermeier U.C."/>
            <person name="Beiko R.G."/>
            <person name="Rosenstiel P."/>
            <person name="Hippler M."/>
            <person name="Laroche J."/>
        </authorList>
    </citation>
    <scope>NUCLEOTIDE SEQUENCE [LARGE SCALE GENOMIC DNA]</scope>
    <source>
        <strain evidence="2 3">CCMP1005</strain>
    </source>
</reference>
<evidence type="ECO:0000256" key="1">
    <source>
        <dbReference type="SAM" id="MobiDB-lite"/>
    </source>
</evidence>
<organism evidence="2 3">
    <name type="scientific">Thalassiosira oceanica</name>
    <name type="common">Marine diatom</name>
    <dbReference type="NCBI Taxonomy" id="159749"/>
    <lineage>
        <taxon>Eukaryota</taxon>
        <taxon>Sar</taxon>
        <taxon>Stramenopiles</taxon>
        <taxon>Ochrophyta</taxon>
        <taxon>Bacillariophyta</taxon>
        <taxon>Coscinodiscophyceae</taxon>
        <taxon>Thalassiosirophycidae</taxon>
        <taxon>Thalassiosirales</taxon>
        <taxon>Thalassiosiraceae</taxon>
        <taxon>Thalassiosira</taxon>
    </lineage>
</organism>
<protein>
    <submittedName>
        <fullName evidence="2">Uncharacterized protein</fullName>
    </submittedName>
</protein>
<evidence type="ECO:0000313" key="2">
    <source>
        <dbReference type="EMBL" id="EJK61194.1"/>
    </source>
</evidence>
<sequence>KARSSEDRAAAGFAIGITITVSSLGACGNLRAVLTWIGRPGRSPVAAALDGVWIRADLEPAAIGPTASRGPSTSPGRHCCLNRRSENPENRHRAAESPEEPAARGGPSIEDQRPAIRAPPATSNGGSDP</sequence>
<gene>
    <name evidence="2" type="ORF">THAOC_18360</name>
</gene>
<accession>K0S8I8</accession>
<feature type="compositionally biased region" description="Basic and acidic residues" evidence="1">
    <location>
        <begin position="83"/>
        <end position="96"/>
    </location>
</feature>
<dbReference type="Proteomes" id="UP000266841">
    <property type="component" value="Unassembled WGS sequence"/>
</dbReference>
<evidence type="ECO:0000313" key="3">
    <source>
        <dbReference type="Proteomes" id="UP000266841"/>
    </source>
</evidence>
<keyword evidence="3" id="KW-1185">Reference proteome</keyword>
<feature type="non-terminal residue" evidence="2">
    <location>
        <position position="1"/>
    </location>
</feature>
<feature type="region of interest" description="Disordered" evidence="1">
    <location>
        <begin position="62"/>
        <end position="129"/>
    </location>
</feature>
<proteinExistence type="predicted"/>
<dbReference type="EMBL" id="AGNL01020309">
    <property type="protein sequence ID" value="EJK61194.1"/>
    <property type="molecule type" value="Genomic_DNA"/>
</dbReference>